<sequence length="997" mass="107690">MIKIMNSINWASYISFLLCHFLLVNDSHGASDHLGPFKSDVSIPALFVFGDSWVDNGNGRYMGNPNPSSAYSVDFKVDNQSRASNGKTMADFIAQTFGLPFLPPFLSLKKSESIQFGANYASSGCGILPETKKYTYVKCMDLDEQIELFKSSLKSFKNLDELSRSLIFINMGQNDMDLNKRLSSNGSVDMGECLAEPLAKRLQRLYDHGGRKFLVSNSLPLGCRPFSISQEKPTTRCVERLNKLASEFNSYLPRMLEDLESTLSGSKFVLLDVYKVFEDVFSQPASYGITDITHSCCPVDSTKHIPMCKDGEVCMNRNQYAFFDAIHPTEVMNSIMSSLNGSASNLPDTTGRSFATSFSSQSGAASPVFHHNGTFQGLHNIHGSFNVPNMPGTLASRNSTVNNIPSGGVQQPTGSLSGGRFASNNLPVGLSQLSHGSSHGHSGVTNRGGVSVVGNLGYGSNTNGIGGSISGILPASAGIGNRNAVPGLGVSQILGNTGPRITSPGGTMVSGGNIGRSLSTGGGLSVPGLASRLNLTANSGSSSLSVQGQNRLMGGVLSQGNPQVIPMLGNSYHTAVGPLSQSHVPGVNNLSSMGMGMLNDVNSNDISPFDINNDFPQLTSRPSSAGGPQGQLGSLRKPGIGVGPIVQQSQEFSIQNEDFPALPGFKGGNADYTMDMHQKEQLHDNTISMMQSQHFSIGRSAGFNLGDTYSSYRPQQQQQQQHSPAVSSSVSFASINNQDLHASEIFPSSHSIYHPQTSGPPGLGLRPLNLPNTVSSVGSYDQLIQQYQHPSHSQFRLQQMSAVNQPFRDQGIKSMQAAQSAPDPFGLLGLLSVIRMNDPDLTSLALGIDLTTLGLNLNSTENLHKTFGSPWSEEPAKGDLEFNVPKCYYAKPPPPLDHHYFSKFSIETLLYAFYSMPKDEAQLHAANILYERGWLYHKEQRRWLKRVPNTEPLVKTSAYEKGSYHCFEPNTFEIKLKVRILVELSASASLPIDEDSS</sequence>
<reference evidence="1 2" key="1">
    <citation type="journal article" date="2024" name="Plant Biotechnol. J.">
        <title>Genome and CRISPR/Cas9 system of a widespread forest tree (Populus alba) in the world.</title>
        <authorList>
            <person name="Liu Y.J."/>
            <person name="Jiang P.F."/>
            <person name="Han X.M."/>
            <person name="Li X.Y."/>
            <person name="Wang H.M."/>
            <person name="Wang Y.J."/>
            <person name="Wang X.X."/>
            <person name="Zeng Q.Y."/>
        </authorList>
    </citation>
    <scope>NUCLEOTIDE SEQUENCE [LARGE SCALE GENOMIC DNA]</scope>
    <source>
        <strain evidence="2">cv. PAL-ZL1</strain>
    </source>
</reference>
<dbReference type="Proteomes" id="UP000309997">
    <property type="component" value="Unassembled WGS sequence"/>
</dbReference>
<comment type="caution">
    <text evidence="1">The sequence shown here is derived from an EMBL/GenBank/DDBJ whole genome shotgun (WGS) entry which is preliminary data.</text>
</comment>
<accession>A0ACC4ANS5</accession>
<keyword evidence="2" id="KW-1185">Reference proteome</keyword>
<organism evidence="1 2">
    <name type="scientific">Populus alba</name>
    <name type="common">White poplar</name>
    <dbReference type="NCBI Taxonomy" id="43335"/>
    <lineage>
        <taxon>Eukaryota</taxon>
        <taxon>Viridiplantae</taxon>
        <taxon>Streptophyta</taxon>
        <taxon>Embryophyta</taxon>
        <taxon>Tracheophyta</taxon>
        <taxon>Spermatophyta</taxon>
        <taxon>Magnoliopsida</taxon>
        <taxon>eudicotyledons</taxon>
        <taxon>Gunneridae</taxon>
        <taxon>Pentapetalae</taxon>
        <taxon>rosids</taxon>
        <taxon>fabids</taxon>
        <taxon>Malpighiales</taxon>
        <taxon>Salicaceae</taxon>
        <taxon>Saliceae</taxon>
        <taxon>Populus</taxon>
    </lineage>
</organism>
<dbReference type="EMBL" id="RCHU02000017">
    <property type="protein sequence ID" value="KAL3567882.1"/>
    <property type="molecule type" value="Genomic_DNA"/>
</dbReference>
<name>A0ACC4ANS5_POPAL</name>
<proteinExistence type="predicted"/>
<evidence type="ECO:0000313" key="1">
    <source>
        <dbReference type="EMBL" id="KAL3567882.1"/>
    </source>
</evidence>
<protein>
    <submittedName>
        <fullName evidence="1">Uncharacterized protein</fullName>
    </submittedName>
</protein>
<gene>
    <name evidence="1" type="ORF">D5086_030533</name>
</gene>
<evidence type="ECO:0000313" key="2">
    <source>
        <dbReference type="Proteomes" id="UP000309997"/>
    </source>
</evidence>